<gene>
    <name evidence="1" type="ORF">IW261DRAFT_1574781</name>
</gene>
<name>A0AA39NHM0_9AGAR</name>
<keyword evidence="2" id="KW-1185">Reference proteome</keyword>
<evidence type="ECO:0000313" key="1">
    <source>
        <dbReference type="EMBL" id="KAK0465785.1"/>
    </source>
</evidence>
<comment type="caution">
    <text evidence="1">The sequence shown here is derived from an EMBL/GenBank/DDBJ whole genome shotgun (WGS) entry which is preliminary data.</text>
</comment>
<dbReference type="Proteomes" id="UP001175227">
    <property type="component" value="Unassembled WGS sequence"/>
</dbReference>
<proteinExistence type="predicted"/>
<protein>
    <submittedName>
        <fullName evidence="1">Uncharacterized protein</fullName>
    </submittedName>
</protein>
<reference evidence="1" key="1">
    <citation type="submission" date="2023-06" db="EMBL/GenBank/DDBJ databases">
        <authorList>
            <consortium name="Lawrence Berkeley National Laboratory"/>
            <person name="Ahrendt S."/>
            <person name="Sahu N."/>
            <person name="Indic B."/>
            <person name="Wong-Bajracharya J."/>
            <person name="Merenyi Z."/>
            <person name="Ke H.-M."/>
            <person name="Monk M."/>
            <person name="Kocsube S."/>
            <person name="Drula E."/>
            <person name="Lipzen A."/>
            <person name="Balint B."/>
            <person name="Henrissat B."/>
            <person name="Andreopoulos B."/>
            <person name="Martin F.M."/>
            <person name="Harder C.B."/>
            <person name="Rigling D."/>
            <person name="Ford K.L."/>
            <person name="Foster G.D."/>
            <person name="Pangilinan J."/>
            <person name="Papanicolaou A."/>
            <person name="Barry K."/>
            <person name="LaButti K."/>
            <person name="Viragh M."/>
            <person name="Koriabine M."/>
            <person name="Yan M."/>
            <person name="Riley R."/>
            <person name="Champramary S."/>
            <person name="Plett K.L."/>
            <person name="Tsai I.J."/>
            <person name="Slot J."/>
            <person name="Sipos G."/>
            <person name="Plett J."/>
            <person name="Nagy L.G."/>
            <person name="Grigoriev I.V."/>
        </authorList>
    </citation>
    <scope>NUCLEOTIDE SEQUENCE</scope>
    <source>
        <strain evidence="1">ICMP 16352</strain>
    </source>
</reference>
<organism evidence="1 2">
    <name type="scientific">Armillaria novae-zelandiae</name>
    <dbReference type="NCBI Taxonomy" id="153914"/>
    <lineage>
        <taxon>Eukaryota</taxon>
        <taxon>Fungi</taxon>
        <taxon>Dikarya</taxon>
        <taxon>Basidiomycota</taxon>
        <taxon>Agaricomycotina</taxon>
        <taxon>Agaricomycetes</taxon>
        <taxon>Agaricomycetidae</taxon>
        <taxon>Agaricales</taxon>
        <taxon>Marasmiineae</taxon>
        <taxon>Physalacriaceae</taxon>
        <taxon>Armillaria</taxon>
    </lineage>
</organism>
<dbReference type="EMBL" id="JAUEPR010000089">
    <property type="protein sequence ID" value="KAK0465785.1"/>
    <property type="molecule type" value="Genomic_DNA"/>
</dbReference>
<dbReference type="AlphaFoldDB" id="A0AA39NHM0"/>
<sequence length="57" mass="6565">MSLCKNPATTGNDNLDQLQEYTGYLDHYKWELSQDKELKDSVFHACTTVEKECHTNA</sequence>
<accession>A0AA39NHM0</accession>
<evidence type="ECO:0000313" key="2">
    <source>
        <dbReference type="Proteomes" id="UP001175227"/>
    </source>
</evidence>